<sequence length="141" mass="15392">MKQVIKNHSGLSLIELLIIIGLFGALITLGLFVLSNERARVRDSQRIADITRIQAAFQLLYFEKASYKEAASGCASVGDDVNQCGLGKYLNGLGALRDPGRFKYQISRVPDESDYGVAFNLERAYGGLKAGQHVLSKNGIK</sequence>
<reference evidence="2 3" key="1">
    <citation type="journal article" date="2015" name="Nature">
        <title>rRNA introns, odd ribosomes, and small enigmatic genomes across a large radiation of phyla.</title>
        <authorList>
            <person name="Brown C.T."/>
            <person name="Hug L.A."/>
            <person name="Thomas B.C."/>
            <person name="Sharon I."/>
            <person name="Castelle C.J."/>
            <person name="Singh A."/>
            <person name="Wilkins M.J."/>
            <person name="Williams K.H."/>
            <person name="Banfield J.F."/>
        </authorList>
    </citation>
    <scope>NUCLEOTIDE SEQUENCE [LARGE SCALE GENOMIC DNA]</scope>
</reference>
<accession>A0A0G1Y0H9</accession>
<dbReference type="PROSITE" id="PS00409">
    <property type="entry name" value="PROKAR_NTER_METHYL"/>
    <property type="match status" value="1"/>
</dbReference>
<dbReference type="AlphaFoldDB" id="A0A0G1Y0H9"/>
<feature type="transmembrane region" description="Helical" evidence="1">
    <location>
        <begin position="12"/>
        <end position="34"/>
    </location>
</feature>
<evidence type="ECO:0000256" key="1">
    <source>
        <dbReference type="SAM" id="Phobius"/>
    </source>
</evidence>
<dbReference type="InterPro" id="IPR045584">
    <property type="entry name" value="Pilin-like"/>
</dbReference>
<keyword evidence="1" id="KW-1133">Transmembrane helix</keyword>
<dbReference type="Proteomes" id="UP000034290">
    <property type="component" value="Unassembled WGS sequence"/>
</dbReference>
<dbReference type="Gene3D" id="3.30.700.10">
    <property type="entry name" value="Glycoprotein, Type 4 Pilin"/>
    <property type="match status" value="1"/>
</dbReference>
<keyword evidence="1" id="KW-0812">Transmembrane</keyword>
<gene>
    <name evidence="2" type="ORF">UY81_C0016G0006</name>
</gene>
<keyword evidence="1" id="KW-0472">Membrane</keyword>
<name>A0A0G1Y0H9_9BACT</name>
<protein>
    <recommendedName>
        <fullName evidence="4">General secretion pathway protein G</fullName>
    </recommendedName>
</protein>
<evidence type="ECO:0000313" key="3">
    <source>
        <dbReference type="Proteomes" id="UP000034290"/>
    </source>
</evidence>
<comment type="caution">
    <text evidence="2">The sequence shown here is derived from an EMBL/GenBank/DDBJ whole genome shotgun (WGS) entry which is preliminary data.</text>
</comment>
<dbReference type="EMBL" id="LCRM01000016">
    <property type="protein sequence ID" value="KKW36711.1"/>
    <property type="molecule type" value="Genomic_DNA"/>
</dbReference>
<dbReference type="InterPro" id="IPR012902">
    <property type="entry name" value="N_methyl_site"/>
</dbReference>
<dbReference type="SUPFAM" id="SSF54523">
    <property type="entry name" value="Pili subunits"/>
    <property type="match status" value="1"/>
</dbReference>
<proteinExistence type="predicted"/>
<organism evidence="2 3">
    <name type="scientific">Candidatus Giovannonibacteria bacterium GW2011_GWA2_53_7</name>
    <dbReference type="NCBI Taxonomy" id="1618650"/>
    <lineage>
        <taxon>Bacteria</taxon>
        <taxon>Candidatus Giovannoniibacteriota</taxon>
    </lineage>
</organism>
<evidence type="ECO:0000313" key="2">
    <source>
        <dbReference type="EMBL" id="KKW36711.1"/>
    </source>
</evidence>
<evidence type="ECO:0008006" key="4">
    <source>
        <dbReference type="Google" id="ProtNLM"/>
    </source>
</evidence>